<dbReference type="InterPro" id="IPR027815">
    <property type="entry name" value="CSC1/OSCA1-like_cyt"/>
</dbReference>
<dbReference type="InterPro" id="IPR045122">
    <property type="entry name" value="Csc1-like"/>
</dbReference>
<evidence type="ECO:0000313" key="3">
    <source>
        <dbReference type="EMBL" id="EFX87523.1"/>
    </source>
</evidence>
<evidence type="ECO:0000256" key="1">
    <source>
        <dbReference type="SAM" id="Phobius"/>
    </source>
</evidence>
<feature type="transmembrane region" description="Helical" evidence="1">
    <location>
        <begin position="30"/>
        <end position="52"/>
    </location>
</feature>
<name>E9FYF6_DAPPU</name>
<keyword evidence="4" id="KW-1185">Reference proteome</keyword>
<protein>
    <recommendedName>
        <fullName evidence="2">CSC1/OSCA1-like cytosolic domain-containing protein</fullName>
    </recommendedName>
</protein>
<evidence type="ECO:0000259" key="2">
    <source>
        <dbReference type="Pfam" id="PF14703"/>
    </source>
</evidence>
<dbReference type="Proteomes" id="UP000000305">
    <property type="component" value="Unassembled WGS sequence"/>
</dbReference>
<dbReference type="eggNOG" id="KOG1134">
    <property type="taxonomic scope" value="Eukaryota"/>
</dbReference>
<dbReference type="KEGG" id="dpx:DAPPUDRAFT_96630"/>
<reference evidence="3 4" key="1">
    <citation type="journal article" date="2011" name="Science">
        <title>The ecoresponsive genome of Daphnia pulex.</title>
        <authorList>
            <person name="Colbourne J.K."/>
            <person name="Pfrender M.E."/>
            <person name="Gilbert D."/>
            <person name="Thomas W.K."/>
            <person name="Tucker A."/>
            <person name="Oakley T.H."/>
            <person name="Tokishita S."/>
            <person name="Aerts A."/>
            <person name="Arnold G.J."/>
            <person name="Basu M.K."/>
            <person name="Bauer D.J."/>
            <person name="Caceres C.E."/>
            <person name="Carmel L."/>
            <person name="Casola C."/>
            <person name="Choi J.H."/>
            <person name="Detter J.C."/>
            <person name="Dong Q."/>
            <person name="Dusheyko S."/>
            <person name="Eads B.D."/>
            <person name="Frohlich T."/>
            <person name="Geiler-Samerotte K.A."/>
            <person name="Gerlach D."/>
            <person name="Hatcher P."/>
            <person name="Jogdeo S."/>
            <person name="Krijgsveld J."/>
            <person name="Kriventseva E.V."/>
            <person name="Kultz D."/>
            <person name="Laforsch C."/>
            <person name="Lindquist E."/>
            <person name="Lopez J."/>
            <person name="Manak J.R."/>
            <person name="Muller J."/>
            <person name="Pangilinan J."/>
            <person name="Patwardhan R.P."/>
            <person name="Pitluck S."/>
            <person name="Pritham E.J."/>
            <person name="Rechtsteiner A."/>
            <person name="Rho M."/>
            <person name="Rogozin I.B."/>
            <person name="Sakarya O."/>
            <person name="Salamov A."/>
            <person name="Schaack S."/>
            <person name="Shapiro H."/>
            <person name="Shiga Y."/>
            <person name="Skalitzky C."/>
            <person name="Smith Z."/>
            <person name="Souvorov A."/>
            <person name="Sung W."/>
            <person name="Tang Z."/>
            <person name="Tsuchiya D."/>
            <person name="Tu H."/>
            <person name="Vos H."/>
            <person name="Wang M."/>
            <person name="Wolf Y.I."/>
            <person name="Yamagata H."/>
            <person name="Yamada T."/>
            <person name="Ye Y."/>
            <person name="Shaw J.R."/>
            <person name="Andrews J."/>
            <person name="Crease T.J."/>
            <person name="Tang H."/>
            <person name="Lucas S.M."/>
            <person name="Robertson H.M."/>
            <person name="Bork P."/>
            <person name="Koonin E.V."/>
            <person name="Zdobnov E.M."/>
            <person name="Grigoriev I.V."/>
            <person name="Lynch M."/>
            <person name="Boore J.L."/>
        </authorList>
    </citation>
    <scope>NUCLEOTIDE SEQUENCE [LARGE SCALE GENOMIC DNA]</scope>
</reference>
<dbReference type="HOGENOM" id="CLU_021275_0_0_1"/>
<accession>E9FYF6</accession>
<feature type="domain" description="CSC1/OSCA1-like cytosolic" evidence="2">
    <location>
        <begin position="92"/>
        <end position="227"/>
    </location>
</feature>
<gene>
    <name evidence="3" type="ORF">DAPPUDRAFT_96630</name>
</gene>
<dbReference type="GO" id="GO:0005886">
    <property type="term" value="C:plasma membrane"/>
    <property type="evidence" value="ECO:0000318"/>
    <property type="project" value="GO_Central"/>
</dbReference>
<dbReference type="GO" id="GO:0005227">
    <property type="term" value="F:calcium-activated cation channel activity"/>
    <property type="evidence" value="ECO:0000318"/>
    <property type="project" value="GO_Central"/>
</dbReference>
<dbReference type="AlphaFoldDB" id="E9FYF6"/>
<feature type="transmembrane region" description="Helical" evidence="1">
    <location>
        <begin position="242"/>
        <end position="263"/>
    </location>
</feature>
<organism evidence="3 4">
    <name type="scientific">Daphnia pulex</name>
    <name type="common">Water flea</name>
    <dbReference type="NCBI Taxonomy" id="6669"/>
    <lineage>
        <taxon>Eukaryota</taxon>
        <taxon>Metazoa</taxon>
        <taxon>Ecdysozoa</taxon>
        <taxon>Arthropoda</taxon>
        <taxon>Crustacea</taxon>
        <taxon>Branchiopoda</taxon>
        <taxon>Diplostraca</taxon>
        <taxon>Cladocera</taxon>
        <taxon>Anomopoda</taxon>
        <taxon>Daphniidae</taxon>
        <taxon>Daphnia</taxon>
    </lineage>
</organism>
<evidence type="ECO:0000313" key="4">
    <source>
        <dbReference type="Proteomes" id="UP000000305"/>
    </source>
</evidence>
<feature type="transmembrane region" description="Helical" evidence="1">
    <location>
        <begin position="360"/>
        <end position="386"/>
    </location>
</feature>
<dbReference type="Pfam" id="PF14703">
    <property type="entry name" value="PHM7_cyt"/>
    <property type="match status" value="1"/>
</dbReference>
<feature type="transmembrane region" description="Helical" evidence="1">
    <location>
        <begin position="445"/>
        <end position="464"/>
    </location>
</feature>
<sequence length="512" mass="59297">MVFGVALIVIHSFGSKLGLENLLSYTSLNNVGLSGVNSFLSFAILAKLAWVMTRHGNDRRIRTLVSPNVPNTARVCNRLWLKINGLGRDVTIDSLYEYLKKKFNDQDQLNTVRDIKRQLLISPSGLKLIQRRFWDKNNNEEDATAYYTRKENILLAEKDAMIKNSEFIGTAFIRFDDPAQAKATKMAIINHQKKWFRYSIMPQKEDEFRLRHWTVRYAPPGSHINWQQLEGQHSIWKKLSALLMLLIAYSTYITVMATPGFVVRSLYLPLPLLFSGQLFDSQHFRLECLFFPEHGSFIACSIIVNTASRILMDQTRFQFLFNYLKKVFTFRSQGEHTAWRKSYRLEFDFASRYAELTSNFVLTCLIIINFPVIGIVSWISSILTFLSDRSALMNIYAVSSTNPNIHQEPVNIVLSLSILSPLALLIYRIVQLGPNLPNHLLDDRFIAPLCVTIVCALHLIYAFLRYFPKRTWLRRWVGYVEDDEEDMIDLMSNAKHEYDPIKALNFEIHQSV</sequence>
<feature type="transmembrane region" description="Helical" evidence="1">
    <location>
        <begin position="410"/>
        <end position="430"/>
    </location>
</feature>
<dbReference type="PhylomeDB" id="E9FYF6"/>
<dbReference type="EMBL" id="GL732527">
    <property type="protein sequence ID" value="EFX87523.1"/>
    <property type="molecule type" value="Genomic_DNA"/>
</dbReference>
<dbReference type="InParanoid" id="E9FYF6"/>
<keyword evidence="1" id="KW-0812">Transmembrane</keyword>
<keyword evidence="1" id="KW-1133">Transmembrane helix</keyword>
<keyword evidence="1" id="KW-0472">Membrane</keyword>
<proteinExistence type="predicted"/>
<dbReference type="OrthoDB" id="6349807at2759"/>
<dbReference type="PANTHER" id="PTHR13018:SF5">
    <property type="entry name" value="RE44586P"/>
    <property type="match status" value="1"/>
</dbReference>
<dbReference type="PANTHER" id="PTHR13018">
    <property type="entry name" value="PROBABLE MEMBRANE PROTEIN DUF221-RELATED"/>
    <property type="match status" value="1"/>
</dbReference>